<dbReference type="EMBL" id="CP106856">
    <property type="protein sequence ID" value="UYB35387.1"/>
    <property type="molecule type" value="Genomic_DNA"/>
</dbReference>
<dbReference type="Proteomes" id="UP001063368">
    <property type="component" value="Chromosome"/>
</dbReference>
<comment type="subcellular location">
    <subcellularLocation>
        <location evidence="1">Cell membrane</location>
        <topology evidence="1">Multi-pass membrane protein</topology>
    </subcellularLocation>
</comment>
<feature type="transmembrane region" description="Helical" evidence="7">
    <location>
        <begin position="149"/>
        <end position="172"/>
    </location>
</feature>
<evidence type="ECO:0000256" key="6">
    <source>
        <dbReference type="SAM" id="MobiDB-lite"/>
    </source>
</evidence>
<dbReference type="Pfam" id="PF09678">
    <property type="entry name" value="Caa3_CtaG"/>
    <property type="match status" value="1"/>
</dbReference>
<protein>
    <submittedName>
        <fullName evidence="8">Cytochrome c oxidase assembly protein</fullName>
    </submittedName>
</protein>
<feature type="transmembrane region" description="Helical" evidence="7">
    <location>
        <begin position="42"/>
        <end position="62"/>
    </location>
</feature>
<evidence type="ECO:0000313" key="8">
    <source>
        <dbReference type="EMBL" id="UYB35387.1"/>
    </source>
</evidence>
<keyword evidence="5 7" id="KW-0472">Membrane</keyword>
<feature type="transmembrane region" description="Helical" evidence="7">
    <location>
        <begin position="224"/>
        <end position="243"/>
    </location>
</feature>
<keyword evidence="3 7" id="KW-0812">Transmembrane</keyword>
<feature type="region of interest" description="Disordered" evidence="6">
    <location>
        <begin position="249"/>
        <end position="306"/>
    </location>
</feature>
<feature type="transmembrane region" description="Helical" evidence="7">
    <location>
        <begin position="12"/>
        <end position="30"/>
    </location>
</feature>
<organism evidence="8 9">
    <name type="scientific">Arthrobacter koreensis</name>
    <dbReference type="NCBI Taxonomy" id="199136"/>
    <lineage>
        <taxon>Bacteria</taxon>
        <taxon>Bacillati</taxon>
        <taxon>Actinomycetota</taxon>
        <taxon>Actinomycetes</taxon>
        <taxon>Micrococcales</taxon>
        <taxon>Micrococcaceae</taxon>
        <taxon>Arthrobacter</taxon>
    </lineage>
</organism>
<proteinExistence type="predicted"/>
<keyword evidence="9" id="KW-1185">Reference proteome</keyword>
<evidence type="ECO:0000256" key="4">
    <source>
        <dbReference type="ARBA" id="ARBA00022989"/>
    </source>
</evidence>
<dbReference type="InterPro" id="IPR019108">
    <property type="entry name" value="Caa3_assmbl_CtaG-rel"/>
</dbReference>
<feature type="transmembrane region" description="Helical" evidence="7">
    <location>
        <begin position="184"/>
        <end position="204"/>
    </location>
</feature>
<evidence type="ECO:0000256" key="7">
    <source>
        <dbReference type="SAM" id="Phobius"/>
    </source>
</evidence>
<feature type="transmembrane region" description="Helical" evidence="7">
    <location>
        <begin position="118"/>
        <end position="137"/>
    </location>
</feature>
<evidence type="ECO:0000256" key="2">
    <source>
        <dbReference type="ARBA" id="ARBA00022475"/>
    </source>
</evidence>
<dbReference type="RefSeq" id="WP_263127422.1">
    <property type="nucleotide sequence ID" value="NZ_CP106856.1"/>
</dbReference>
<gene>
    <name evidence="8" type="ORF">N9A08_12205</name>
</gene>
<feature type="transmembrane region" description="Helical" evidence="7">
    <location>
        <begin position="68"/>
        <end position="89"/>
    </location>
</feature>
<reference evidence="8" key="1">
    <citation type="submission" date="2022-09" db="EMBL/GenBank/DDBJ databases">
        <authorList>
            <person name="Li D."/>
            <person name="Cheng J."/>
            <person name="Li Y."/>
        </authorList>
    </citation>
    <scope>NUCLEOTIDE SEQUENCE</scope>
    <source>
        <strain evidence="8">DL</strain>
    </source>
</reference>
<sequence>MDHSAGSFPAEVFFLVPALAATAAYVAGACSAKARGWPKHRTAMFVLGIAFAVSTVLGPLPALAHGNFAVLALTHVVAGMLAPLLLVLARPVTLALRSMDRIPALRTVRILRSPPARILASPLTAAALNLGGMYLMFRTPLYDAMRTHAPVHWIVTFHLVAAGYLWTAALVGRDPNPHRAGLRLRAGILVLTAAAHNILAKSLFAQPPAGVSADQAEAGAMAMYYAGGAVEIAVMIVLCHQWYRNPAQRPSAPAVSGHGTMPAHSTATGKAPDSRKAPPAGGQEGPFTPASGAGAGGSGVREQGPA</sequence>
<evidence type="ECO:0000256" key="1">
    <source>
        <dbReference type="ARBA" id="ARBA00004651"/>
    </source>
</evidence>
<keyword evidence="4 7" id="KW-1133">Transmembrane helix</keyword>
<name>A0ABY6FRC3_9MICC</name>
<accession>A0ABY6FRC3</accession>
<evidence type="ECO:0000313" key="9">
    <source>
        <dbReference type="Proteomes" id="UP001063368"/>
    </source>
</evidence>
<evidence type="ECO:0000256" key="5">
    <source>
        <dbReference type="ARBA" id="ARBA00023136"/>
    </source>
</evidence>
<keyword evidence="2" id="KW-1003">Cell membrane</keyword>
<evidence type="ECO:0000256" key="3">
    <source>
        <dbReference type="ARBA" id="ARBA00022692"/>
    </source>
</evidence>